<dbReference type="PANTHER" id="PTHR20914:SF9">
    <property type="entry name" value="COILED, ISOFORM A"/>
    <property type="match status" value="1"/>
</dbReference>
<keyword evidence="4" id="KW-0593">Phospholipase A2 inhibitor</keyword>
<keyword evidence="8" id="KW-1185">Reference proteome</keyword>
<proteinExistence type="inferred from homology"/>
<dbReference type="KEGG" id="emc:129342817"/>
<feature type="chain" id="PRO_5041651657" evidence="6">
    <location>
        <begin position="38"/>
        <end position="141"/>
    </location>
</feature>
<evidence type="ECO:0000313" key="9">
    <source>
        <dbReference type="RefSeq" id="XP_054854698.1"/>
    </source>
</evidence>
<gene>
    <name evidence="9" type="primary">LOC129342817</name>
</gene>
<dbReference type="RefSeq" id="XP_054854698.1">
    <property type="nucleotide sequence ID" value="XM_054998723.1"/>
</dbReference>
<feature type="domain" description="Phospholipase A2 inhibitor N-terminal" evidence="7">
    <location>
        <begin position="39"/>
        <end position="92"/>
    </location>
</feature>
<keyword evidence="3" id="KW-0964">Secreted</keyword>
<dbReference type="InterPro" id="IPR045860">
    <property type="entry name" value="Snake_toxin-like_sf"/>
</dbReference>
<dbReference type="GeneID" id="129342817"/>
<evidence type="ECO:0000256" key="1">
    <source>
        <dbReference type="ARBA" id="ARBA00004613"/>
    </source>
</evidence>
<dbReference type="SUPFAM" id="SSF57302">
    <property type="entry name" value="Snake toxin-like"/>
    <property type="match status" value="1"/>
</dbReference>
<keyword evidence="5" id="KW-1015">Disulfide bond</keyword>
<feature type="signal peptide" evidence="6">
    <location>
        <begin position="1"/>
        <end position="37"/>
    </location>
</feature>
<dbReference type="GO" id="GO:0005576">
    <property type="term" value="C:extracellular region"/>
    <property type="evidence" value="ECO:0007669"/>
    <property type="project" value="UniProtKB-SubCell"/>
</dbReference>
<evidence type="ECO:0000256" key="3">
    <source>
        <dbReference type="ARBA" id="ARBA00022525"/>
    </source>
</evidence>
<accession>A0AA97KD14</accession>
<keyword evidence="6" id="KW-0732">Signal</keyword>
<dbReference type="PANTHER" id="PTHR20914">
    <property type="entry name" value="LY6/PLAUR DOMAIN-CONTAINING PROTEIN 8"/>
    <property type="match status" value="1"/>
</dbReference>
<dbReference type="InterPro" id="IPR050918">
    <property type="entry name" value="CNF-like_PLA2_Inhibitor"/>
</dbReference>
<evidence type="ECO:0000256" key="2">
    <source>
        <dbReference type="ARBA" id="ARBA00006570"/>
    </source>
</evidence>
<sequence length="141" mass="14859">MSKAGFSAFAFTLSTFTTMQTLLGLIVLSVLLTPGSSLHCATCTAIGNNCTGTIEKCKHGEDACVSVWMEITTQGITLDTIVKRCTIKSACADLKSGIESAIQQFADTKAVVKEVECSKAPSSSGSLLLALFGWLLLKMLS</sequence>
<evidence type="ECO:0000313" key="8">
    <source>
        <dbReference type="Proteomes" id="UP001190640"/>
    </source>
</evidence>
<dbReference type="Pfam" id="PF02988">
    <property type="entry name" value="PLA2_inh"/>
    <property type="match status" value="1"/>
</dbReference>
<comment type="subcellular location">
    <subcellularLocation>
        <location evidence="1">Secreted</location>
    </subcellularLocation>
</comment>
<organism evidence="8 9">
    <name type="scientific">Eublepharis macularius</name>
    <name type="common">Leopard gecko</name>
    <name type="synonym">Cyrtodactylus macularius</name>
    <dbReference type="NCBI Taxonomy" id="481883"/>
    <lineage>
        <taxon>Eukaryota</taxon>
        <taxon>Metazoa</taxon>
        <taxon>Chordata</taxon>
        <taxon>Craniata</taxon>
        <taxon>Vertebrata</taxon>
        <taxon>Euteleostomi</taxon>
        <taxon>Lepidosauria</taxon>
        <taxon>Squamata</taxon>
        <taxon>Bifurcata</taxon>
        <taxon>Gekkota</taxon>
        <taxon>Eublepharidae</taxon>
        <taxon>Eublepharinae</taxon>
        <taxon>Eublepharis</taxon>
    </lineage>
</organism>
<evidence type="ECO:0000256" key="4">
    <source>
        <dbReference type="ARBA" id="ARBA00023005"/>
    </source>
</evidence>
<evidence type="ECO:0000256" key="5">
    <source>
        <dbReference type="ARBA" id="ARBA00023157"/>
    </source>
</evidence>
<dbReference type="InterPro" id="IPR004126">
    <property type="entry name" value="PLipase_A2_inh_N"/>
</dbReference>
<dbReference type="GO" id="GO:0019834">
    <property type="term" value="F:phospholipase A2 inhibitor activity"/>
    <property type="evidence" value="ECO:0007669"/>
    <property type="project" value="UniProtKB-KW"/>
</dbReference>
<name>A0AA97KD14_EUBMA</name>
<reference evidence="9" key="1">
    <citation type="submission" date="2025-08" db="UniProtKB">
        <authorList>
            <consortium name="RefSeq"/>
        </authorList>
    </citation>
    <scope>IDENTIFICATION</scope>
    <source>
        <tissue evidence="9">Blood</tissue>
    </source>
</reference>
<evidence type="ECO:0000259" key="7">
    <source>
        <dbReference type="Pfam" id="PF02988"/>
    </source>
</evidence>
<comment type="similarity">
    <text evidence="2">Belongs to the CNF-like-inhibitor family.</text>
</comment>
<evidence type="ECO:0000256" key="6">
    <source>
        <dbReference type="SAM" id="SignalP"/>
    </source>
</evidence>
<dbReference type="AlphaFoldDB" id="A0AA97KD14"/>
<protein>
    <submittedName>
        <fullName evidence="9">Testis-expressed protein 101-like</fullName>
    </submittedName>
</protein>
<dbReference type="Proteomes" id="UP001190640">
    <property type="component" value="Chromosome 15"/>
</dbReference>